<dbReference type="AlphaFoldDB" id="A0A4Y7TAG7"/>
<dbReference type="Proteomes" id="UP000298030">
    <property type="component" value="Unassembled WGS sequence"/>
</dbReference>
<keyword evidence="1" id="KW-0175">Coiled coil</keyword>
<feature type="compositionally biased region" description="Polar residues" evidence="2">
    <location>
        <begin position="30"/>
        <end position="41"/>
    </location>
</feature>
<gene>
    <name evidence="4" type="ORF">FA13DRAFT_522296</name>
</gene>
<feature type="coiled-coil region" evidence="1">
    <location>
        <begin position="183"/>
        <end position="210"/>
    </location>
</feature>
<name>A0A4Y7TAG7_COPMI</name>
<sequence>MSSNEKSGVPANDDEWKKSLHKITAELNTLLKNQQADSEANSGPGHDPVQKLQQLTDHIKEGAKNGKIDVTKVLVGAFKGLDGQHIVEDVYNMTDHANSLATSFAKAHALLVKIDGHNYKRSDGTLVKYADKWHGYHEDFKILLTDSKNIASAGVCYTQRYAKEVPEKLAKLQSIIDDPRTENEEIHETRKRAEKTLKLLEATINILINDMTDTQSRATILGSKLNTLSNNIGIFAADLEKDIDTILGTVDKDIVAAQTHVNNCQRELDELQKTLDNSYTSLYASAGSTAGGLILGCAAGLACASVIVPAIPFVVAGLAFLSIMGSGVATSVYKGQVYAADQKLKTAKENLQNLKNLRGDLIKSKEDVKLIKADTDNIIKRLAKMMTIWNTIQSDAVQLKEWLNGCLKPDVPAETVASYLSDNNIGKIYDILGQVLQVYASRVTAAGA</sequence>
<keyword evidence="3" id="KW-0812">Transmembrane</keyword>
<evidence type="ECO:0000256" key="2">
    <source>
        <dbReference type="SAM" id="MobiDB-lite"/>
    </source>
</evidence>
<evidence type="ECO:0000313" key="4">
    <source>
        <dbReference type="EMBL" id="TEB30592.1"/>
    </source>
</evidence>
<keyword evidence="3" id="KW-0472">Membrane</keyword>
<feature type="transmembrane region" description="Helical" evidence="3">
    <location>
        <begin position="282"/>
        <end position="307"/>
    </location>
</feature>
<evidence type="ECO:0000313" key="5">
    <source>
        <dbReference type="Proteomes" id="UP000298030"/>
    </source>
</evidence>
<accession>A0A4Y7TAG7</accession>
<dbReference type="EMBL" id="QPFP01000022">
    <property type="protein sequence ID" value="TEB30592.1"/>
    <property type="molecule type" value="Genomic_DNA"/>
</dbReference>
<keyword evidence="5" id="KW-1185">Reference proteome</keyword>
<feature type="transmembrane region" description="Helical" evidence="3">
    <location>
        <begin position="313"/>
        <end position="333"/>
    </location>
</feature>
<evidence type="ECO:0000256" key="1">
    <source>
        <dbReference type="SAM" id="Coils"/>
    </source>
</evidence>
<reference evidence="4 5" key="1">
    <citation type="journal article" date="2019" name="Nat. Ecol. Evol.">
        <title>Megaphylogeny resolves global patterns of mushroom evolution.</title>
        <authorList>
            <person name="Varga T."/>
            <person name="Krizsan K."/>
            <person name="Foldi C."/>
            <person name="Dima B."/>
            <person name="Sanchez-Garcia M."/>
            <person name="Sanchez-Ramirez S."/>
            <person name="Szollosi G.J."/>
            <person name="Szarkandi J.G."/>
            <person name="Papp V."/>
            <person name="Albert L."/>
            <person name="Andreopoulos W."/>
            <person name="Angelini C."/>
            <person name="Antonin V."/>
            <person name="Barry K.W."/>
            <person name="Bougher N.L."/>
            <person name="Buchanan P."/>
            <person name="Buyck B."/>
            <person name="Bense V."/>
            <person name="Catcheside P."/>
            <person name="Chovatia M."/>
            <person name="Cooper J."/>
            <person name="Damon W."/>
            <person name="Desjardin D."/>
            <person name="Finy P."/>
            <person name="Geml J."/>
            <person name="Haridas S."/>
            <person name="Hughes K."/>
            <person name="Justo A."/>
            <person name="Karasinski D."/>
            <person name="Kautmanova I."/>
            <person name="Kiss B."/>
            <person name="Kocsube S."/>
            <person name="Kotiranta H."/>
            <person name="LaButti K.M."/>
            <person name="Lechner B.E."/>
            <person name="Liimatainen K."/>
            <person name="Lipzen A."/>
            <person name="Lukacs Z."/>
            <person name="Mihaltcheva S."/>
            <person name="Morgado L.N."/>
            <person name="Niskanen T."/>
            <person name="Noordeloos M.E."/>
            <person name="Ohm R.A."/>
            <person name="Ortiz-Santana B."/>
            <person name="Ovrebo C."/>
            <person name="Racz N."/>
            <person name="Riley R."/>
            <person name="Savchenko A."/>
            <person name="Shiryaev A."/>
            <person name="Soop K."/>
            <person name="Spirin V."/>
            <person name="Szebenyi C."/>
            <person name="Tomsovsky M."/>
            <person name="Tulloss R.E."/>
            <person name="Uehling J."/>
            <person name="Grigoriev I.V."/>
            <person name="Vagvolgyi C."/>
            <person name="Papp T."/>
            <person name="Martin F.M."/>
            <person name="Miettinen O."/>
            <person name="Hibbett D.S."/>
            <person name="Nagy L.G."/>
        </authorList>
    </citation>
    <scope>NUCLEOTIDE SEQUENCE [LARGE SCALE GENOMIC DNA]</scope>
    <source>
        <strain evidence="4 5">FP101781</strain>
    </source>
</reference>
<evidence type="ECO:0000256" key="3">
    <source>
        <dbReference type="SAM" id="Phobius"/>
    </source>
</evidence>
<feature type="coiled-coil region" evidence="1">
    <location>
        <begin position="337"/>
        <end position="364"/>
    </location>
</feature>
<feature type="region of interest" description="Disordered" evidence="2">
    <location>
        <begin position="30"/>
        <end position="50"/>
    </location>
</feature>
<keyword evidence="3" id="KW-1133">Transmembrane helix</keyword>
<comment type="caution">
    <text evidence="4">The sequence shown here is derived from an EMBL/GenBank/DDBJ whole genome shotgun (WGS) entry which is preliminary data.</text>
</comment>
<feature type="coiled-coil region" evidence="1">
    <location>
        <begin position="254"/>
        <end position="281"/>
    </location>
</feature>
<dbReference type="Gene3D" id="1.20.1170.10">
    <property type="match status" value="1"/>
</dbReference>
<organism evidence="4 5">
    <name type="scientific">Coprinellus micaceus</name>
    <name type="common">Glistening ink-cap mushroom</name>
    <name type="synonym">Coprinus micaceus</name>
    <dbReference type="NCBI Taxonomy" id="71717"/>
    <lineage>
        <taxon>Eukaryota</taxon>
        <taxon>Fungi</taxon>
        <taxon>Dikarya</taxon>
        <taxon>Basidiomycota</taxon>
        <taxon>Agaricomycotina</taxon>
        <taxon>Agaricomycetes</taxon>
        <taxon>Agaricomycetidae</taxon>
        <taxon>Agaricales</taxon>
        <taxon>Agaricineae</taxon>
        <taxon>Psathyrellaceae</taxon>
        <taxon>Coprinellus</taxon>
    </lineage>
</organism>
<protein>
    <submittedName>
        <fullName evidence="4">Uncharacterized protein</fullName>
    </submittedName>
</protein>
<proteinExistence type="predicted"/>
<dbReference type="OrthoDB" id="2935817at2759"/>
<dbReference type="SUPFAM" id="SSF58100">
    <property type="entry name" value="Bacterial hemolysins"/>
    <property type="match status" value="1"/>
</dbReference>